<keyword evidence="1" id="KW-1133">Transmembrane helix</keyword>
<dbReference type="AlphaFoldDB" id="A0A9P6CFK3"/>
<proteinExistence type="predicted"/>
<accession>A0A9P6CFK3</accession>
<evidence type="ECO:0000256" key="1">
    <source>
        <dbReference type="SAM" id="Phobius"/>
    </source>
</evidence>
<keyword evidence="1" id="KW-0472">Membrane</keyword>
<sequence>MTSQSPGHALNRYKYFNFQTSFLIFVLQCLKFNIIRVSYYPFQTQKPKFSTPRFWHHLPGT</sequence>
<evidence type="ECO:0000313" key="2">
    <source>
        <dbReference type="EMBL" id="KAF9464226.1"/>
    </source>
</evidence>
<gene>
    <name evidence="2" type="ORF">BDZ94DRAFT_528593</name>
</gene>
<feature type="transmembrane region" description="Helical" evidence="1">
    <location>
        <begin position="20"/>
        <end position="39"/>
    </location>
</feature>
<reference evidence="2" key="1">
    <citation type="submission" date="2020-11" db="EMBL/GenBank/DDBJ databases">
        <authorList>
            <consortium name="DOE Joint Genome Institute"/>
            <person name="Ahrendt S."/>
            <person name="Riley R."/>
            <person name="Andreopoulos W."/>
            <person name="Labutti K."/>
            <person name="Pangilinan J."/>
            <person name="Ruiz-Duenas F.J."/>
            <person name="Barrasa J.M."/>
            <person name="Sanchez-Garcia M."/>
            <person name="Camarero S."/>
            <person name="Miyauchi S."/>
            <person name="Serrano A."/>
            <person name="Linde D."/>
            <person name="Babiker R."/>
            <person name="Drula E."/>
            <person name="Ayuso-Fernandez I."/>
            <person name="Pacheco R."/>
            <person name="Padilla G."/>
            <person name="Ferreira P."/>
            <person name="Barriuso J."/>
            <person name="Kellner H."/>
            <person name="Castanera R."/>
            <person name="Alfaro M."/>
            <person name="Ramirez L."/>
            <person name="Pisabarro A.G."/>
            <person name="Kuo A."/>
            <person name="Tritt A."/>
            <person name="Lipzen A."/>
            <person name="He G."/>
            <person name="Yan M."/>
            <person name="Ng V."/>
            <person name="Cullen D."/>
            <person name="Martin F."/>
            <person name="Rosso M.-N."/>
            <person name="Henrissat B."/>
            <person name="Hibbett D."/>
            <person name="Martinez A.T."/>
            <person name="Grigoriev I.V."/>
        </authorList>
    </citation>
    <scope>NUCLEOTIDE SEQUENCE</scope>
    <source>
        <strain evidence="2">CBS 247.69</strain>
    </source>
</reference>
<keyword evidence="3" id="KW-1185">Reference proteome</keyword>
<evidence type="ECO:0000313" key="3">
    <source>
        <dbReference type="Proteomes" id="UP000807353"/>
    </source>
</evidence>
<dbReference type="EMBL" id="MU150256">
    <property type="protein sequence ID" value="KAF9464226.1"/>
    <property type="molecule type" value="Genomic_DNA"/>
</dbReference>
<protein>
    <submittedName>
        <fullName evidence="2">Uncharacterized protein</fullName>
    </submittedName>
</protein>
<dbReference type="Proteomes" id="UP000807353">
    <property type="component" value="Unassembled WGS sequence"/>
</dbReference>
<name>A0A9P6CFK3_9AGAR</name>
<keyword evidence="1" id="KW-0812">Transmembrane</keyword>
<comment type="caution">
    <text evidence="2">The sequence shown here is derived from an EMBL/GenBank/DDBJ whole genome shotgun (WGS) entry which is preliminary data.</text>
</comment>
<organism evidence="2 3">
    <name type="scientific">Collybia nuda</name>
    <dbReference type="NCBI Taxonomy" id="64659"/>
    <lineage>
        <taxon>Eukaryota</taxon>
        <taxon>Fungi</taxon>
        <taxon>Dikarya</taxon>
        <taxon>Basidiomycota</taxon>
        <taxon>Agaricomycotina</taxon>
        <taxon>Agaricomycetes</taxon>
        <taxon>Agaricomycetidae</taxon>
        <taxon>Agaricales</taxon>
        <taxon>Tricholomatineae</taxon>
        <taxon>Clitocybaceae</taxon>
        <taxon>Collybia</taxon>
    </lineage>
</organism>